<feature type="compositionally biased region" description="Basic and acidic residues" evidence="1">
    <location>
        <begin position="15"/>
        <end position="47"/>
    </location>
</feature>
<comment type="caution">
    <text evidence="2">The sequence shown here is derived from an EMBL/GenBank/DDBJ whole genome shotgun (WGS) entry which is preliminary data.</text>
</comment>
<organism evidence="2 3">
    <name type="scientific">Pseudoalteromonas rubra</name>
    <dbReference type="NCBI Taxonomy" id="43658"/>
    <lineage>
        <taxon>Bacteria</taxon>
        <taxon>Pseudomonadati</taxon>
        <taxon>Pseudomonadota</taxon>
        <taxon>Gammaproteobacteria</taxon>
        <taxon>Alteromonadales</taxon>
        <taxon>Pseudoalteromonadaceae</taxon>
        <taxon>Pseudoalteromonas</taxon>
    </lineage>
</organism>
<dbReference type="GO" id="GO:0051301">
    <property type="term" value="P:cell division"/>
    <property type="evidence" value="ECO:0007669"/>
    <property type="project" value="UniProtKB-KW"/>
</dbReference>
<proteinExistence type="predicted"/>
<dbReference type="Proteomes" id="UP000310249">
    <property type="component" value="Unassembled WGS sequence"/>
</dbReference>
<keyword evidence="2" id="KW-0131">Cell cycle</keyword>
<sequence length="47" mass="5361">MGKKSKILSWLGFGKSDKKQQEAEREAARLAEEQAAREEAERLAKEQ</sequence>
<evidence type="ECO:0000313" key="3">
    <source>
        <dbReference type="Proteomes" id="UP000310249"/>
    </source>
</evidence>
<evidence type="ECO:0000313" key="2">
    <source>
        <dbReference type="EMBL" id="TMP32338.1"/>
    </source>
</evidence>
<reference evidence="3" key="2">
    <citation type="submission" date="2019-06" db="EMBL/GenBank/DDBJ databases">
        <title>Co-occurence of chitin degradation, pigmentation and bioactivity in marine Pseudoalteromonas.</title>
        <authorList>
            <person name="Sonnenschein E.C."/>
            <person name="Bech P.K."/>
        </authorList>
    </citation>
    <scope>NUCLEOTIDE SEQUENCE [LARGE SCALE GENOMIC DNA]</scope>
    <source>
        <strain evidence="3">S2676</strain>
    </source>
</reference>
<evidence type="ECO:0000256" key="1">
    <source>
        <dbReference type="SAM" id="MobiDB-lite"/>
    </source>
</evidence>
<name>A0A5S3WU39_9GAMM</name>
<reference evidence="2 3" key="1">
    <citation type="submission" date="2018-01" db="EMBL/GenBank/DDBJ databases">
        <authorList>
            <person name="Paulsen S."/>
            <person name="Gram L.K."/>
        </authorList>
    </citation>
    <scope>NUCLEOTIDE SEQUENCE [LARGE SCALE GENOMIC DNA]</scope>
    <source>
        <strain evidence="2 3">S2676</strain>
    </source>
</reference>
<feature type="region of interest" description="Disordered" evidence="1">
    <location>
        <begin position="1"/>
        <end position="47"/>
    </location>
</feature>
<keyword evidence="2" id="KW-0132">Cell division</keyword>
<gene>
    <name evidence="2" type="ORF">CWB99_01820</name>
</gene>
<dbReference type="EMBL" id="PNCI01000004">
    <property type="protein sequence ID" value="TMP32338.1"/>
    <property type="molecule type" value="Genomic_DNA"/>
</dbReference>
<feature type="non-terminal residue" evidence="2">
    <location>
        <position position="47"/>
    </location>
</feature>
<dbReference type="AlphaFoldDB" id="A0A5S3WU39"/>
<protein>
    <submittedName>
        <fullName evidence="2">Cell division protein FtsY</fullName>
    </submittedName>
</protein>
<accession>A0A5S3WU39</accession>